<keyword evidence="2" id="KW-0812">Transmembrane</keyword>
<evidence type="ECO:0000256" key="2">
    <source>
        <dbReference type="SAM" id="Phobius"/>
    </source>
</evidence>
<keyword evidence="2" id="KW-0472">Membrane</keyword>
<dbReference type="OrthoDB" id="9803828at2"/>
<feature type="transmembrane region" description="Helical" evidence="2">
    <location>
        <begin position="67"/>
        <end position="87"/>
    </location>
</feature>
<feature type="transmembrane region" description="Helical" evidence="2">
    <location>
        <begin position="43"/>
        <end position="60"/>
    </location>
</feature>
<dbReference type="Proteomes" id="UP000295431">
    <property type="component" value="Unassembled WGS sequence"/>
</dbReference>
<keyword evidence="5" id="KW-1185">Reference proteome</keyword>
<gene>
    <name evidence="4" type="ORF">E1284_29935</name>
</gene>
<dbReference type="InterPro" id="IPR049492">
    <property type="entry name" value="BD-FAE-like_dom"/>
</dbReference>
<proteinExistence type="predicted"/>
<reference evidence="4 5" key="1">
    <citation type="submission" date="2019-03" db="EMBL/GenBank/DDBJ databases">
        <title>Draft genome sequences of novel Actinobacteria.</title>
        <authorList>
            <person name="Sahin N."/>
            <person name="Ay H."/>
            <person name="Saygin H."/>
        </authorList>
    </citation>
    <scope>NUCLEOTIDE SEQUENCE [LARGE SCALE GENOMIC DNA]</scope>
    <source>
        <strain evidence="4 5">DSM 45347</strain>
    </source>
</reference>
<dbReference type="InterPro" id="IPR029058">
    <property type="entry name" value="AB_hydrolase_fold"/>
</dbReference>
<dbReference type="PANTHER" id="PTHR48081">
    <property type="entry name" value="AB HYDROLASE SUPERFAMILY PROTEIN C4A8.06C"/>
    <property type="match status" value="1"/>
</dbReference>
<evidence type="ECO:0000313" key="4">
    <source>
        <dbReference type="EMBL" id="TDC09177.1"/>
    </source>
</evidence>
<feature type="domain" description="BD-FAE-like" evidence="3">
    <location>
        <begin position="301"/>
        <end position="336"/>
    </location>
</feature>
<keyword evidence="2" id="KW-1133">Transmembrane helix</keyword>
<dbReference type="Gene3D" id="3.40.50.1820">
    <property type="entry name" value="alpha/beta hydrolase"/>
    <property type="match status" value="1"/>
</dbReference>
<evidence type="ECO:0000256" key="1">
    <source>
        <dbReference type="ARBA" id="ARBA00022801"/>
    </source>
</evidence>
<dbReference type="AlphaFoldDB" id="A0A4R4NNA9"/>
<comment type="caution">
    <text evidence="4">The sequence shown here is derived from an EMBL/GenBank/DDBJ whole genome shotgun (WGS) entry which is preliminary data.</text>
</comment>
<protein>
    <submittedName>
        <fullName evidence="4">Alpha/beta hydrolase</fullName>
    </submittedName>
</protein>
<evidence type="ECO:0000313" key="5">
    <source>
        <dbReference type="Proteomes" id="UP000295431"/>
    </source>
</evidence>
<dbReference type="RefSeq" id="WP_131943509.1">
    <property type="nucleotide sequence ID" value="NZ_BAAAMX010000045.1"/>
</dbReference>
<dbReference type="InterPro" id="IPR050300">
    <property type="entry name" value="GDXG_lipolytic_enzyme"/>
</dbReference>
<dbReference type="EMBL" id="SMJW01000201">
    <property type="protein sequence ID" value="TDC09177.1"/>
    <property type="molecule type" value="Genomic_DNA"/>
</dbReference>
<dbReference type="PANTHER" id="PTHR48081:SF33">
    <property type="entry name" value="KYNURENINE FORMAMIDASE"/>
    <property type="match status" value="1"/>
</dbReference>
<dbReference type="Pfam" id="PF20434">
    <property type="entry name" value="BD-FAE"/>
    <property type="match status" value="2"/>
</dbReference>
<organism evidence="4 5">
    <name type="scientific">Actinomadura bangladeshensis</name>
    <dbReference type="NCBI Taxonomy" id="453573"/>
    <lineage>
        <taxon>Bacteria</taxon>
        <taxon>Bacillati</taxon>
        <taxon>Actinomycetota</taxon>
        <taxon>Actinomycetes</taxon>
        <taxon>Streptosporangiales</taxon>
        <taxon>Thermomonosporaceae</taxon>
        <taxon>Actinomadura</taxon>
    </lineage>
</organism>
<keyword evidence="1 4" id="KW-0378">Hydrolase</keyword>
<accession>A0A4R4NNA9</accession>
<evidence type="ECO:0000259" key="3">
    <source>
        <dbReference type="Pfam" id="PF20434"/>
    </source>
</evidence>
<dbReference type="GO" id="GO:0016787">
    <property type="term" value="F:hydrolase activity"/>
    <property type="evidence" value="ECO:0007669"/>
    <property type="project" value="UniProtKB-KW"/>
</dbReference>
<dbReference type="SUPFAM" id="SSF53474">
    <property type="entry name" value="alpha/beta-Hydrolases"/>
    <property type="match status" value="1"/>
</dbReference>
<name>A0A4R4NNA9_9ACTN</name>
<feature type="domain" description="BD-FAE-like" evidence="3">
    <location>
        <begin position="157"/>
        <end position="287"/>
    </location>
</feature>
<sequence length="401" mass="43141">MPYGYLISTVLAAGATAVALAPPRRPRRLVDIGFRISTVPNELPFLVFFLVLASTLLAAGQRDLGSPGALAVLGLAVLTAAGLAVVVRRQLAAGPVLDAALRDGLGDGWRAELDPGLAGGLRRRLPYGRILLGVHVWRRDVERIADLRYGEARRNRLDVYRHRSAPGGGPVLVYFHGGGYFSGRKNREARPLLYRLASQGWVCVSANYRLRPDAGFLDHLTDAKRVLAWTREHGHAYGADTGMLVMAGSSAGAHLTSLCALTQNDPAYQPGFESADTSITAAVCLYGYFGDYYGHDEGSGTSPVDHVRADAPPFLIVHGDADTLVPVREARRFAGALRGASDAPVVYAELPGGQHAFDLFHSLRFDRVVDAVESFAAWVRSRPATDAPAERPGRCLQPPFA</sequence>